<dbReference type="Pfam" id="PF22613">
    <property type="entry name" value="Transketolase_C_1"/>
    <property type="match status" value="1"/>
</dbReference>
<dbReference type="InterPro" id="IPR005475">
    <property type="entry name" value="Transketolase-like_Pyr-bd"/>
</dbReference>
<evidence type="ECO:0000256" key="5">
    <source>
        <dbReference type="ARBA" id="ARBA00022723"/>
    </source>
</evidence>
<dbReference type="InterPro" id="IPR029061">
    <property type="entry name" value="THDP-binding"/>
</dbReference>
<evidence type="ECO:0000256" key="9">
    <source>
        <dbReference type="SAM" id="MobiDB-lite"/>
    </source>
</evidence>
<comment type="catalytic activity">
    <reaction evidence="8">
        <text>D-sedoheptulose 7-phosphate + D-glyceraldehyde 3-phosphate = aldehydo-D-ribose 5-phosphate + D-xylulose 5-phosphate</text>
        <dbReference type="Rhea" id="RHEA:10508"/>
        <dbReference type="ChEBI" id="CHEBI:57483"/>
        <dbReference type="ChEBI" id="CHEBI:57737"/>
        <dbReference type="ChEBI" id="CHEBI:58273"/>
        <dbReference type="ChEBI" id="CHEBI:59776"/>
        <dbReference type="EC" id="2.2.1.1"/>
    </reaction>
</comment>
<feature type="region of interest" description="Disordered" evidence="9">
    <location>
        <begin position="1"/>
        <end position="21"/>
    </location>
</feature>
<evidence type="ECO:0000259" key="10">
    <source>
        <dbReference type="SMART" id="SM00861"/>
    </source>
</evidence>
<evidence type="ECO:0000256" key="2">
    <source>
        <dbReference type="ARBA" id="ARBA00001964"/>
    </source>
</evidence>
<comment type="cofactor">
    <cofactor evidence="2">
        <name>thiamine diphosphate</name>
        <dbReference type="ChEBI" id="CHEBI:58937"/>
    </cofactor>
</comment>
<evidence type="ECO:0000256" key="6">
    <source>
        <dbReference type="ARBA" id="ARBA00022842"/>
    </source>
</evidence>
<dbReference type="Proteomes" id="UP001305521">
    <property type="component" value="Chromosome"/>
</dbReference>
<dbReference type="SUPFAM" id="SSF52518">
    <property type="entry name" value="Thiamin diphosphate-binding fold (THDP-binding)"/>
    <property type="match status" value="2"/>
</dbReference>
<dbReference type="SUPFAM" id="SSF52922">
    <property type="entry name" value="TK C-terminal domain-like"/>
    <property type="match status" value="1"/>
</dbReference>
<comment type="cofactor">
    <cofactor evidence="1">
        <name>Mg(2+)</name>
        <dbReference type="ChEBI" id="CHEBI:18420"/>
    </cofactor>
</comment>
<evidence type="ECO:0000256" key="3">
    <source>
        <dbReference type="ARBA" id="ARBA00007131"/>
    </source>
</evidence>
<keyword evidence="7" id="KW-0786">Thiamine pyrophosphate</keyword>
<dbReference type="EMBL" id="CP137852">
    <property type="protein sequence ID" value="WPB86015.1"/>
    <property type="molecule type" value="Genomic_DNA"/>
</dbReference>
<feature type="domain" description="Transketolase-like pyrimidine-binding" evidence="10">
    <location>
        <begin position="367"/>
        <end position="538"/>
    </location>
</feature>
<organism evidence="11 12">
    <name type="scientific">Sediminicoccus rosea</name>
    <dbReference type="NCBI Taxonomy" id="1225128"/>
    <lineage>
        <taxon>Bacteria</taxon>
        <taxon>Pseudomonadati</taxon>
        <taxon>Pseudomonadota</taxon>
        <taxon>Alphaproteobacteria</taxon>
        <taxon>Acetobacterales</taxon>
        <taxon>Roseomonadaceae</taxon>
        <taxon>Sediminicoccus</taxon>
    </lineage>
</organism>
<dbReference type="Gene3D" id="3.40.50.970">
    <property type="match status" value="2"/>
</dbReference>
<dbReference type="CDD" id="cd02012">
    <property type="entry name" value="TPP_TK"/>
    <property type="match status" value="1"/>
</dbReference>
<dbReference type="Pfam" id="PF00456">
    <property type="entry name" value="Transketolase_N"/>
    <property type="match status" value="1"/>
</dbReference>
<dbReference type="RefSeq" id="WP_318649992.1">
    <property type="nucleotide sequence ID" value="NZ_CP137852.1"/>
</dbReference>
<sequence length="674" mass="72543">MSRMQGDITPNQEEAGMNSPIDPRRMAHAIRFLAMDACERVGEGHPGTPLGAADICTALFTRHLKYNPADPLWFDRDRFVLSAGHGSMLLYALLHLTGYAGMPVEALQSFRELGSPCEGHPEYCPAHGVEVTTGPLGQGIANAAGMAVAEAFLAAQLPGVIDHRSYALVGDGCLQEGVAHEVASLAGHLRLGKLTWLWDDNRMTDDGPIGIAQSEDLPARFRAAHWQVLEVDGHDPEALDAALTLAKRDPRPSFIACRTVIGRGLPGVEDTRAAHSGKLTRAITDAARAALDWPHPAFVVPPDIAEAWRAAGRRSAAEYQAWQGRVAALPPAQRRLLDRLREGRLPEGWQDGLRAYAARAAEAGLTQHGWKTCGEIVEIASAAIPEMLAGAPDLEAATQHKRSLSAFTAERRDGRYLHYGVREHAMGSMLNGMAAHGGVVPSGVTYLVFSDYERPAFRMAAMMGLPVLYAFTHDSIGIGRNGPTHQPVEYLAALRAIPNLHVFRPADAVEAAECWELAIAHRSGPSALIFARQPQQGVRREAGANRSEAGAYVLAEAEGARAATILATGTEVALAMRARAMLAAEGIQVAVVSMPCWSLFEQQPRDERERILGRAPRIGVEAAVRLGWDRWIGPDGVFIGMSGFGASGAEEDLWRHFGITAEAVAGAVRMLVAR</sequence>
<keyword evidence="6" id="KW-0460">Magnesium</keyword>
<evidence type="ECO:0000256" key="1">
    <source>
        <dbReference type="ARBA" id="ARBA00001946"/>
    </source>
</evidence>
<evidence type="ECO:0000313" key="11">
    <source>
        <dbReference type="EMBL" id="WPB86015.1"/>
    </source>
</evidence>
<dbReference type="PANTHER" id="PTHR43522:SF2">
    <property type="entry name" value="TRANSKETOLASE 1-RELATED"/>
    <property type="match status" value="1"/>
</dbReference>
<comment type="similarity">
    <text evidence="3">Belongs to the transketolase family.</text>
</comment>
<dbReference type="SMART" id="SM00861">
    <property type="entry name" value="Transket_pyr"/>
    <property type="match status" value="1"/>
</dbReference>
<dbReference type="InterPro" id="IPR055152">
    <property type="entry name" value="Transketolase-like_C_2"/>
</dbReference>
<accession>A0ABZ0PKC4</accession>
<proteinExistence type="inferred from homology"/>
<keyword evidence="12" id="KW-1185">Reference proteome</keyword>
<dbReference type="InterPro" id="IPR033247">
    <property type="entry name" value="Transketolase_fam"/>
</dbReference>
<evidence type="ECO:0000313" key="12">
    <source>
        <dbReference type="Proteomes" id="UP001305521"/>
    </source>
</evidence>
<evidence type="ECO:0000256" key="4">
    <source>
        <dbReference type="ARBA" id="ARBA00022679"/>
    </source>
</evidence>
<dbReference type="EC" id="2.2.1.-" evidence="11"/>
<evidence type="ECO:0000256" key="7">
    <source>
        <dbReference type="ARBA" id="ARBA00023052"/>
    </source>
</evidence>
<dbReference type="PANTHER" id="PTHR43522">
    <property type="entry name" value="TRANSKETOLASE"/>
    <property type="match status" value="1"/>
</dbReference>
<protein>
    <submittedName>
        <fullName evidence="11">Transketolase</fullName>
        <ecNumber evidence="11">2.2.1.-</ecNumber>
    </submittedName>
</protein>
<dbReference type="InterPro" id="IPR005474">
    <property type="entry name" value="Transketolase_N"/>
</dbReference>
<name>A0ABZ0PKC4_9PROT</name>
<dbReference type="GO" id="GO:0016740">
    <property type="term" value="F:transferase activity"/>
    <property type="evidence" value="ECO:0007669"/>
    <property type="project" value="UniProtKB-KW"/>
</dbReference>
<dbReference type="CDD" id="cd07033">
    <property type="entry name" value="TPP_PYR_DXS_TK_like"/>
    <property type="match status" value="1"/>
</dbReference>
<dbReference type="InterPro" id="IPR009014">
    <property type="entry name" value="Transketo_C/PFOR_II"/>
</dbReference>
<reference evidence="11 12" key="1">
    <citation type="submission" date="2023-11" db="EMBL/GenBank/DDBJ databases">
        <title>Arctic aerobic anoxygenic photoheterotroph Sediminicoccus rosea KRV36 adapts its photosynthesis to long days of polar summer.</title>
        <authorList>
            <person name="Tomasch J."/>
            <person name="Kopejtka K."/>
            <person name="Bily T."/>
            <person name="Gardiner A.T."/>
            <person name="Gardian Z."/>
            <person name="Shivaramu S."/>
            <person name="Koblizek M."/>
            <person name="Engelhardt F."/>
            <person name="Kaftan D."/>
        </authorList>
    </citation>
    <scope>NUCLEOTIDE SEQUENCE [LARGE SCALE GENOMIC DNA]</scope>
    <source>
        <strain evidence="11 12">R-30</strain>
    </source>
</reference>
<keyword evidence="5" id="KW-0479">Metal-binding</keyword>
<evidence type="ECO:0000256" key="8">
    <source>
        <dbReference type="ARBA" id="ARBA00049473"/>
    </source>
</evidence>
<keyword evidence="4 11" id="KW-0808">Transferase</keyword>
<dbReference type="Gene3D" id="3.40.50.920">
    <property type="match status" value="1"/>
</dbReference>
<gene>
    <name evidence="11" type="ORF">R9Z33_03900</name>
</gene>
<dbReference type="Pfam" id="PF02779">
    <property type="entry name" value="Transket_pyr"/>
    <property type="match status" value="1"/>
</dbReference>